<dbReference type="EMBL" id="BPVZ01000167">
    <property type="protein sequence ID" value="GKV43250.1"/>
    <property type="molecule type" value="Genomic_DNA"/>
</dbReference>
<proteinExistence type="predicted"/>
<keyword evidence="5" id="KW-1185">Reference proteome</keyword>
<feature type="compositionally biased region" description="Polar residues" evidence="2">
    <location>
        <begin position="102"/>
        <end position="114"/>
    </location>
</feature>
<organism evidence="4 5">
    <name type="scientific">Rubroshorea leprosula</name>
    <dbReference type="NCBI Taxonomy" id="152421"/>
    <lineage>
        <taxon>Eukaryota</taxon>
        <taxon>Viridiplantae</taxon>
        <taxon>Streptophyta</taxon>
        <taxon>Embryophyta</taxon>
        <taxon>Tracheophyta</taxon>
        <taxon>Spermatophyta</taxon>
        <taxon>Magnoliopsida</taxon>
        <taxon>eudicotyledons</taxon>
        <taxon>Gunneridae</taxon>
        <taxon>Pentapetalae</taxon>
        <taxon>rosids</taxon>
        <taxon>malvids</taxon>
        <taxon>Malvales</taxon>
        <taxon>Dipterocarpaceae</taxon>
        <taxon>Rubroshorea</taxon>
    </lineage>
</organism>
<evidence type="ECO:0000256" key="1">
    <source>
        <dbReference type="SAM" id="Coils"/>
    </source>
</evidence>
<evidence type="ECO:0000256" key="3">
    <source>
        <dbReference type="SAM" id="SignalP"/>
    </source>
</evidence>
<accession>A0AAV5M0G2</accession>
<evidence type="ECO:0000313" key="5">
    <source>
        <dbReference type="Proteomes" id="UP001054252"/>
    </source>
</evidence>
<gene>
    <name evidence="4" type="ORF">SLEP1_g50565</name>
</gene>
<protein>
    <submittedName>
        <fullName evidence="4">Uncharacterized protein</fullName>
    </submittedName>
</protein>
<keyword evidence="1" id="KW-0175">Coiled coil</keyword>
<feature type="compositionally biased region" description="Low complexity" evidence="2">
    <location>
        <begin position="148"/>
        <end position="171"/>
    </location>
</feature>
<sequence>MPVWGLWVFMTYGVVTELLQHKYGVFCEGEMSHALQLEDLWYCIKIQIFVSKDSSKEVGRGSISIRGMLHQILFSDIGLDSFCFDGWDTLLCFERQRAQSSRGRGVSSTSQGQTRFDERPPAAPQSRSSSHRGSSSASRPRAEHRAARPTTVRSPTAPPATARAAVEPASSSASTSGPRIAYPEGFSYVRAECQAAMVQAMRSFVPPSDSRRAKAFVQQHGGQVAMIKLMDAFSYAVALYKSEQEARTQNSELGLKCKQLAAEKASLVDDVNRLQGSEMANRAAVAESRANELANRNNELMEELERARAEKESGIQAAREETARVEERAKKAEVDRDLAQHELSSLRHQVAEADRNLTTVGEALSELKTSHAHVVGITRAQGAEWLVGSAAF</sequence>
<dbReference type="AlphaFoldDB" id="A0AAV5M0G2"/>
<feature type="compositionally biased region" description="Low complexity" evidence="2">
    <location>
        <begin position="124"/>
        <end position="139"/>
    </location>
</feature>
<dbReference type="Proteomes" id="UP001054252">
    <property type="component" value="Unassembled WGS sequence"/>
</dbReference>
<feature type="coiled-coil region" evidence="1">
    <location>
        <begin position="283"/>
        <end position="356"/>
    </location>
</feature>
<feature type="signal peptide" evidence="3">
    <location>
        <begin position="1"/>
        <end position="16"/>
    </location>
</feature>
<evidence type="ECO:0000256" key="2">
    <source>
        <dbReference type="SAM" id="MobiDB-lite"/>
    </source>
</evidence>
<evidence type="ECO:0000313" key="4">
    <source>
        <dbReference type="EMBL" id="GKV43250.1"/>
    </source>
</evidence>
<feature type="region of interest" description="Disordered" evidence="2">
    <location>
        <begin position="102"/>
        <end position="177"/>
    </location>
</feature>
<name>A0AAV5M0G2_9ROSI</name>
<feature type="chain" id="PRO_5043674878" evidence="3">
    <location>
        <begin position="17"/>
        <end position="392"/>
    </location>
</feature>
<keyword evidence="3" id="KW-0732">Signal</keyword>
<comment type="caution">
    <text evidence="4">The sequence shown here is derived from an EMBL/GenBank/DDBJ whole genome shotgun (WGS) entry which is preliminary data.</text>
</comment>
<reference evidence="4 5" key="1">
    <citation type="journal article" date="2021" name="Commun. Biol.">
        <title>The genome of Shorea leprosula (Dipterocarpaceae) highlights the ecological relevance of drought in aseasonal tropical rainforests.</title>
        <authorList>
            <person name="Ng K.K.S."/>
            <person name="Kobayashi M.J."/>
            <person name="Fawcett J.A."/>
            <person name="Hatakeyama M."/>
            <person name="Paape T."/>
            <person name="Ng C.H."/>
            <person name="Ang C.C."/>
            <person name="Tnah L.H."/>
            <person name="Lee C.T."/>
            <person name="Nishiyama T."/>
            <person name="Sese J."/>
            <person name="O'Brien M.J."/>
            <person name="Copetti D."/>
            <person name="Mohd Noor M.I."/>
            <person name="Ong R.C."/>
            <person name="Putra M."/>
            <person name="Sireger I.Z."/>
            <person name="Indrioko S."/>
            <person name="Kosugi Y."/>
            <person name="Izuno A."/>
            <person name="Isagi Y."/>
            <person name="Lee S.L."/>
            <person name="Shimizu K.K."/>
        </authorList>
    </citation>
    <scope>NUCLEOTIDE SEQUENCE [LARGE SCALE GENOMIC DNA]</scope>
    <source>
        <strain evidence="4">214</strain>
    </source>
</reference>